<dbReference type="EMBL" id="MCOG01000281">
    <property type="protein sequence ID" value="ORY20733.1"/>
    <property type="molecule type" value="Genomic_DNA"/>
</dbReference>
<organism evidence="1 2">
    <name type="scientific">Neocallimastix californiae</name>
    <dbReference type="NCBI Taxonomy" id="1754190"/>
    <lineage>
        <taxon>Eukaryota</taxon>
        <taxon>Fungi</taxon>
        <taxon>Fungi incertae sedis</taxon>
        <taxon>Chytridiomycota</taxon>
        <taxon>Chytridiomycota incertae sedis</taxon>
        <taxon>Neocallimastigomycetes</taxon>
        <taxon>Neocallimastigales</taxon>
        <taxon>Neocallimastigaceae</taxon>
        <taxon>Neocallimastix</taxon>
    </lineage>
</organism>
<evidence type="ECO:0000313" key="1">
    <source>
        <dbReference type="EMBL" id="ORY20733.1"/>
    </source>
</evidence>
<dbReference type="Proteomes" id="UP000193920">
    <property type="component" value="Unassembled WGS sequence"/>
</dbReference>
<comment type="caution">
    <text evidence="1">The sequence shown here is derived from an EMBL/GenBank/DDBJ whole genome shotgun (WGS) entry which is preliminary data.</text>
</comment>
<proteinExistence type="predicted"/>
<name>A0A1Y2ADV6_9FUNG</name>
<protein>
    <submittedName>
        <fullName evidence="1">Uncharacterized protein</fullName>
    </submittedName>
</protein>
<keyword evidence="2" id="KW-1185">Reference proteome</keyword>
<accession>A0A1Y2ADV6</accession>
<dbReference type="OrthoDB" id="2144724at2759"/>
<gene>
    <name evidence="1" type="ORF">LY90DRAFT_676616</name>
</gene>
<reference evidence="1 2" key="1">
    <citation type="submission" date="2016-08" db="EMBL/GenBank/DDBJ databases">
        <title>A Parts List for Fungal Cellulosomes Revealed by Comparative Genomics.</title>
        <authorList>
            <consortium name="DOE Joint Genome Institute"/>
            <person name="Haitjema C.H."/>
            <person name="Gilmore S.P."/>
            <person name="Henske J.K."/>
            <person name="Solomon K.V."/>
            <person name="De Groot R."/>
            <person name="Kuo A."/>
            <person name="Mondo S.J."/>
            <person name="Salamov A.A."/>
            <person name="Labutti K."/>
            <person name="Zhao Z."/>
            <person name="Chiniquy J."/>
            <person name="Barry K."/>
            <person name="Brewer H.M."/>
            <person name="Purvine S.O."/>
            <person name="Wright A.T."/>
            <person name="Boxma B."/>
            <person name="Van Alen T."/>
            <person name="Hackstein J.H."/>
            <person name="Baker S.E."/>
            <person name="Grigoriev I.V."/>
            <person name="O'Malley M.A."/>
        </authorList>
    </citation>
    <scope>NUCLEOTIDE SEQUENCE [LARGE SCALE GENOMIC DNA]</scope>
    <source>
        <strain evidence="1 2">G1</strain>
    </source>
</reference>
<evidence type="ECO:0000313" key="2">
    <source>
        <dbReference type="Proteomes" id="UP000193920"/>
    </source>
</evidence>
<sequence>MQYNNILFYLFLFFGTISEVYSFTFYINKNNYQYYYYQLNSVERNIYNEIINNLDNIILENDYIYLNTTDLIRSFKGKHASESSTIQNSYLIFSNQLNKFRNYFNNAKISLRSDYPELSFIDWDDLDIEYTKNGKLILVHNEKVIVEKLIEDPNTNNTITTTDNQYEKSYKYLYKGLTENLNSKEDNLKEIDDLLIKQVEFIYYKIIKNAFIDIPIIVNPEFSWSVSSLRDGINTVISNVIDNIYENVKEFDIDNITYGKNNITDSQYIDRNANEVYSLFKSGYATSANLAKIFKLAMDYIGIDCVLIWGKTTDNVKKNNTNSLEIWNSIKLFNEWYSIDVAFNYYNICMFDEVTKTREIKLNSFVDCATEKWNEKNKSNNDANIFIPYTFFGSVYTSYYLEEDSFMINLEDTYVLFPKLSQQNYELIMDLKLNNQNYNITTLIINKVSANKANKISETANDIDMKESILKLTTEKTKKKRENNQSSLFKQYDLFVKINVKSIDFQLNDNELLENTILSYDIFSETFDVNSMSYLLVKEIQETKYVKIYNNDKKSNKRFNNEDINIEMEYSIKNISSNKNGTFFNNNNNNNNNSNNKFASSNFSNIDNMVEKEKKENMYINLQNITSTNDYNMDQNINDLNESLDNDIYSEDYTYVLLTKNYTTYQFITGHTFTNINNDRVSSQYLTIYIVTVPISKFNSMYGENFSIGKEGYEEVVEDGEVVMKKYNDWSNFYNKYKNTFEILYQSKYMFFDTSPPLIRHVVTINYKESSPLPNYYIDLKSTNITVCYNQPLILKDELSIDINYSLTKPILDKNKNKLLYSTRYLQYNSETNCINFEFSPDISISNVIYYFHIKGLTTQNNLKPASFSYTIFPMDDYESQRNILYQDDLNDETPSSKIVYSIPNDDIDIIMFYDEHNNVYYKNDILLSSSAVKEGIKENMKDILIKNDNYYNDTEINTEILTKIDIRATTGVSLVSTTPLEILIPWSNQFKRYNYNTYKCYMFDINEENNSNGVSKCSLKFYSHGVIINITSSQYLWIISYQEEETNKDFQNKYYRINYNINQNLLNGEFKQNEDSSSKNEQDLIQVSNISNENNSNVNINHEKDKIYHNYEKNICKSLDIIYQKKLDKMNYRVENVIIDQIYNCYFDIRTKFKYYCYNTNTGDVITTKNGKCKIKKGKAKHKIYKKNNFFYNENSNYARNTKEVNNTKVFIPQYGLESTLLYFSVILPLDYGVKEISIINKETEEVMYTSSENKDEIECISKNRSYRIKMPSNDIEISIEYASNNLRVEYIIVDNYQINIQEGQYFYYAVVKDKNDITQKPIIIKTENPYVTYNISYFILNEEIYIIFISPNNEYSSYTIRYVSKNNFSYQSSVSMFYINKEPIISYPYNSNIFIYCNSDPYLSTTDIIENISIKESNTVSLSFSEQGDKISVKVTSEKK</sequence>